<organism evidence="1 2">
    <name type="scientific">Sphingobium quisquiliarum P25</name>
    <dbReference type="NCBI Taxonomy" id="1329909"/>
    <lineage>
        <taxon>Bacteria</taxon>
        <taxon>Pseudomonadati</taxon>
        <taxon>Pseudomonadota</taxon>
        <taxon>Alphaproteobacteria</taxon>
        <taxon>Sphingomonadales</taxon>
        <taxon>Sphingomonadaceae</taxon>
        <taxon>Sphingobium</taxon>
    </lineage>
</organism>
<accession>T0IGS8</accession>
<evidence type="ECO:0000313" key="2">
    <source>
        <dbReference type="Proteomes" id="UP000015525"/>
    </source>
</evidence>
<dbReference type="AlphaFoldDB" id="T0IGS8"/>
<dbReference type="PATRIC" id="fig|1329909.3.peg.1402"/>
<dbReference type="EMBL" id="ATHO01000062">
    <property type="protein sequence ID" value="EQB08814.1"/>
    <property type="molecule type" value="Genomic_DNA"/>
</dbReference>
<protein>
    <submittedName>
        <fullName evidence="1">Uncharacterized protein</fullName>
    </submittedName>
</protein>
<sequence>MKAQTIDRSSVAQTISHVNLHYPLPEDGEAAAVLLETAGLVRTQEMELPSGGTFYRFTANSHALNQADNIVYLSPLPPATAQLIAAARESLGMGTANEHPAVSAYRAAHAADPEYDFHVGFLLDSLDFLEERFLALQALEAKDARFAGRLKFLVNRALPGNSEIDARMDASPVYRGVTRYTYGRNGVQAFCETDLIVDGPLGSGLVLEFDYVFPGYDDHIMAISEQTR</sequence>
<gene>
    <name evidence="1" type="ORF">L288_07240</name>
</gene>
<proteinExistence type="predicted"/>
<comment type="caution">
    <text evidence="1">The sequence shown here is derived from an EMBL/GenBank/DDBJ whole genome shotgun (WGS) entry which is preliminary data.</text>
</comment>
<reference evidence="1 2" key="1">
    <citation type="journal article" date="2013" name="Genome Announc.">
        <title>Draft Genome Sequence of Sphingobium quisquiliarum Strain P25T, a Novel Hexachlorocyclohexane (HCH)-Degrading Bacterium Isolated from an HCH Dumpsite.</title>
        <authorList>
            <person name="Kumar Singh A."/>
            <person name="Sangwan N."/>
            <person name="Sharma A."/>
            <person name="Gupta V."/>
            <person name="Khurana J.P."/>
            <person name="Lal R."/>
        </authorList>
    </citation>
    <scope>NUCLEOTIDE SEQUENCE [LARGE SCALE GENOMIC DNA]</scope>
    <source>
        <strain evidence="1 2">P25</strain>
    </source>
</reference>
<name>T0IGS8_9SPHN</name>
<keyword evidence="2" id="KW-1185">Reference proteome</keyword>
<dbReference type="RefSeq" id="WP_021237736.1">
    <property type="nucleotide sequence ID" value="NZ_ATHO01000062.1"/>
</dbReference>
<dbReference type="Proteomes" id="UP000015525">
    <property type="component" value="Unassembled WGS sequence"/>
</dbReference>
<evidence type="ECO:0000313" key="1">
    <source>
        <dbReference type="EMBL" id="EQB08814.1"/>
    </source>
</evidence>